<name>A0AAX6IFW6_IRIPA</name>
<comment type="caution">
    <text evidence="3">The sequence shown here is derived from an EMBL/GenBank/DDBJ whole genome shotgun (WGS) entry which is preliminary data.</text>
</comment>
<protein>
    <submittedName>
        <fullName evidence="3">Photosystem II protein H (Plastid)</fullName>
    </submittedName>
</protein>
<dbReference type="EMBL" id="JANAVB010001995">
    <property type="protein sequence ID" value="KAJ6852112.1"/>
    <property type="molecule type" value="Genomic_DNA"/>
</dbReference>
<dbReference type="Proteomes" id="UP001140949">
    <property type="component" value="Unassembled WGS sequence"/>
</dbReference>
<sequence length="51" mass="5807">MSRPYYIGRLITSTSVEIMKNHFVFLVGTLGGSRKKIAKKIIPKVETKRNV</sequence>
<proteinExistence type="predicted"/>
<dbReference type="EMBL" id="JANAVB010016974">
    <property type="protein sequence ID" value="KAJ6831214.1"/>
    <property type="molecule type" value="Genomic_DNA"/>
</dbReference>
<evidence type="ECO:0000313" key="1">
    <source>
        <dbReference type="EMBL" id="KAJ6831214.1"/>
    </source>
</evidence>
<organism evidence="3 4">
    <name type="scientific">Iris pallida</name>
    <name type="common">Sweet iris</name>
    <dbReference type="NCBI Taxonomy" id="29817"/>
    <lineage>
        <taxon>Eukaryota</taxon>
        <taxon>Viridiplantae</taxon>
        <taxon>Streptophyta</taxon>
        <taxon>Embryophyta</taxon>
        <taxon>Tracheophyta</taxon>
        <taxon>Spermatophyta</taxon>
        <taxon>Magnoliopsida</taxon>
        <taxon>Liliopsida</taxon>
        <taxon>Asparagales</taxon>
        <taxon>Iridaceae</taxon>
        <taxon>Iridoideae</taxon>
        <taxon>Irideae</taxon>
        <taxon>Iris</taxon>
    </lineage>
</organism>
<evidence type="ECO:0000313" key="3">
    <source>
        <dbReference type="EMBL" id="KAJ6852112.1"/>
    </source>
</evidence>
<accession>A0AAX6IFW6</accession>
<keyword evidence="4" id="KW-1185">Reference proteome</keyword>
<evidence type="ECO:0000313" key="2">
    <source>
        <dbReference type="EMBL" id="KAJ6841529.1"/>
    </source>
</evidence>
<dbReference type="EMBL" id="JANAVB010008599">
    <property type="protein sequence ID" value="KAJ6841529.1"/>
    <property type="molecule type" value="Genomic_DNA"/>
</dbReference>
<reference evidence="3" key="1">
    <citation type="journal article" date="2023" name="GigaByte">
        <title>Genome assembly of the bearded iris, Iris pallida Lam.</title>
        <authorList>
            <person name="Bruccoleri R.E."/>
            <person name="Oakeley E.J."/>
            <person name="Faust A.M.E."/>
            <person name="Altorfer M."/>
            <person name="Dessus-Babus S."/>
            <person name="Burckhardt D."/>
            <person name="Oertli M."/>
            <person name="Naumann U."/>
            <person name="Petersen F."/>
            <person name="Wong J."/>
        </authorList>
    </citation>
    <scope>NUCLEOTIDE SEQUENCE</scope>
    <source>
        <strain evidence="3">GSM-AAB239-AS_SAM_17_03QT</strain>
    </source>
</reference>
<dbReference type="AlphaFoldDB" id="A0AAX6IFW6"/>
<reference evidence="3" key="2">
    <citation type="submission" date="2023-04" db="EMBL/GenBank/DDBJ databases">
        <authorList>
            <person name="Bruccoleri R.E."/>
            <person name="Oakeley E.J."/>
            <person name="Faust A.-M."/>
            <person name="Dessus-Babus S."/>
            <person name="Altorfer M."/>
            <person name="Burckhardt D."/>
            <person name="Oertli M."/>
            <person name="Naumann U."/>
            <person name="Petersen F."/>
            <person name="Wong J."/>
        </authorList>
    </citation>
    <scope>NUCLEOTIDE SEQUENCE</scope>
    <source>
        <strain evidence="3">GSM-AAB239-AS_SAM_17_03QT</strain>
        <tissue evidence="3">Leaf</tissue>
    </source>
</reference>
<gene>
    <name evidence="3" type="ORF">M6B38_256600</name>
    <name evidence="2" type="ORF">M6B38_306580</name>
    <name evidence="1" type="ORF">M6B38_350060</name>
</gene>
<evidence type="ECO:0000313" key="4">
    <source>
        <dbReference type="Proteomes" id="UP001140949"/>
    </source>
</evidence>